<sequence length="689" mass="74929">MSSPAPPPPMPSIKEEIYRRALLKGISKEEVTRVFGQKVKDVRGFLGGRSDLSNLQRAEYFVWVHFFQDEPFPGKTDPAAAAAAATLLSPSSPSSSSPAPLGQTQLQQLAESTGSARMDLLFSSSPVDVVERRGSGGDPWVHDKYRDRPRRREADRYRPERPASRSDRQSEVVAPPVRLEPAKARPADMSKELFRAQEDILQSEVLALGHKRSEFFSYLQDARMQARNEHPNCSQAVKHYLANSAVWREFIGGRYPGSAPDPKEHSTTCLLDRAPEQFLDIPSFRFAHQQARSNHPTPRAIKESMKVAVEVSVKAPFIHPDRAPIISSATPSSRSSAFLSESGSVDDRLDNTKSTARAAVSVQESKVAMPAQIQPPQGYLIVQGKLIPCRLEDIKNVTYAWMTDCHRGVVEESLGCKFTVIQRTPDSGFRLNVVAAEPHSSSVVEKNGIQFLNKWVEHILGGDAIQMSVYWTFHAHAHGLGNSTVETNYGSSARLVSGPMKADFRANSTPVTSDCGSSAPPSPAPIMSATGANSIPIGTKNGPPFFRAVAPMQVDTGGDITPAGTKYGSSAPLASSSMKAVKAATGENGTTNYGTAAPTSSTIEKSATGANDTPVGPRRFDNTTTSLNTSNQTAVKKSESENEFSEEEYESDVEIYCGEPSVSTWKLGDKRKADDDKKYGQAEKKQKVD</sequence>
<reference evidence="2" key="1">
    <citation type="submission" date="2021-07" db="EMBL/GenBank/DDBJ databases">
        <authorList>
            <person name="Durling M."/>
        </authorList>
    </citation>
    <scope>NUCLEOTIDE SEQUENCE</scope>
</reference>
<accession>A0A9N9PVJ6</accession>
<feature type="compositionally biased region" description="Basic and acidic residues" evidence="1">
    <location>
        <begin position="667"/>
        <end position="689"/>
    </location>
</feature>
<comment type="caution">
    <text evidence="2">The sequence shown here is derived from an EMBL/GenBank/DDBJ whole genome shotgun (WGS) entry which is preliminary data.</text>
</comment>
<feature type="compositionally biased region" description="Low complexity" evidence="1">
    <location>
        <begin position="622"/>
        <end position="633"/>
    </location>
</feature>
<feature type="compositionally biased region" description="Low complexity" evidence="1">
    <location>
        <begin position="83"/>
        <end position="101"/>
    </location>
</feature>
<feature type="compositionally biased region" description="Polar residues" evidence="1">
    <location>
        <begin position="587"/>
        <end position="611"/>
    </location>
</feature>
<feature type="region of interest" description="Disordered" evidence="1">
    <location>
        <begin position="131"/>
        <end position="186"/>
    </location>
</feature>
<protein>
    <submittedName>
        <fullName evidence="2">Uncharacterized protein</fullName>
    </submittedName>
</protein>
<feature type="region of interest" description="Disordered" evidence="1">
    <location>
        <begin position="83"/>
        <end position="110"/>
    </location>
</feature>
<feature type="region of interest" description="Disordered" evidence="1">
    <location>
        <begin position="587"/>
        <end position="652"/>
    </location>
</feature>
<evidence type="ECO:0000313" key="3">
    <source>
        <dbReference type="Proteomes" id="UP000696280"/>
    </source>
</evidence>
<dbReference type="Proteomes" id="UP000696280">
    <property type="component" value="Unassembled WGS sequence"/>
</dbReference>
<proteinExistence type="predicted"/>
<dbReference type="AlphaFoldDB" id="A0A9N9PVJ6"/>
<feature type="compositionally biased region" description="Acidic residues" evidence="1">
    <location>
        <begin position="641"/>
        <end position="652"/>
    </location>
</feature>
<feature type="region of interest" description="Disordered" evidence="1">
    <location>
        <begin position="664"/>
        <end position="689"/>
    </location>
</feature>
<dbReference type="EMBL" id="CAJVRL010000065">
    <property type="protein sequence ID" value="CAG8955657.1"/>
    <property type="molecule type" value="Genomic_DNA"/>
</dbReference>
<dbReference type="OrthoDB" id="10329223at2759"/>
<gene>
    <name evidence="2" type="ORF">HYFRA_00010921</name>
</gene>
<keyword evidence="3" id="KW-1185">Reference proteome</keyword>
<evidence type="ECO:0000313" key="2">
    <source>
        <dbReference type="EMBL" id="CAG8955657.1"/>
    </source>
</evidence>
<feature type="compositionally biased region" description="Basic and acidic residues" evidence="1">
    <location>
        <begin position="131"/>
        <end position="170"/>
    </location>
</feature>
<evidence type="ECO:0000256" key="1">
    <source>
        <dbReference type="SAM" id="MobiDB-lite"/>
    </source>
</evidence>
<name>A0A9N9PVJ6_9HELO</name>
<organism evidence="2 3">
    <name type="scientific">Hymenoscyphus fraxineus</name>
    <dbReference type="NCBI Taxonomy" id="746836"/>
    <lineage>
        <taxon>Eukaryota</taxon>
        <taxon>Fungi</taxon>
        <taxon>Dikarya</taxon>
        <taxon>Ascomycota</taxon>
        <taxon>Pezizomycotina</taxon>
        <taxon>Leotiomycetes</taxon>
        <taxon>Helotiales</taxon>
        <taxon>Helotiaceae</taxon>
        <taxon>Hymenoscyphus</taxon>
    </lineage>
</organism>